<dbReference type="AlphaFoldDB" id="A0A382LVS7"/>
<name>A0A382LVS7_9ZZZZ</name>
<gene>
    <name evidence="2" type="ORF">METZ01_LOCUS291875</name>
</gene>
<accession>A0A382LVS7</accession>
<feature type="region of interest" description="Disordered" evidence="1">
    <location>
        <begin position="17"/>
        <end position="42"/>
    </location>
</feature>
<evidence type="ECO:0000313" key="2">
    <source>
        <dbReference type="EMBL" id="SVC39021.1"/>
    </source>
</evidence>
<proteinExistence type="predicted"/>
<feature type="non-terminal residue" evidence="2">
    <location>
        <position position="42"/>
    </location>
</feature>
<sequence>MTENTFKISLEFEEEKKPSRLIPKTGFTTEDNDETNQSLYEA</sequence>
<dbReference type="EMBL" id="UINC01088623">
    <property type="protein sequence ID" value="SVC39021.1"/>
    <property type="molecule type" value="Genomic_DNA"/>
</dbReference>
<organism evidence="2">
    <name type="scientific">marine metagenome</name>
    <dbReference type="NCBI Taxonomy" id="408172"/>
    <lineage>
        <taxon>unclassified sequences</taxon>
        <taxon>metagenomes</taxon>
        <taxon>ecological metagenomes</taxon>
    </lineage>
</organism>
<evidence type="ECO:0000256" key="1">
    <source>
        <dbReference type="SAM" id="MobiDB-lite"/>
    </source>
</evidence>
<reference evidence="2" key="1">
    <citation type="submission" date="2018-05" db="EMBL/GenBank/DDBJ databases">
        <authorList>
            <person name="Lanie J.A."/>
            <person name="Ng W.-L."/>
            <person name="Kazmierczak K.M."/>
            <person name="Andrzejewski T.M."/>
            <person name="Davidsen T.M."/>
            <person name="Wayne K.J."/>
            <person name="Tettelin H."/>
            <person name="Glass J.I."/>
            <person name="Rusch D."/>
            <person name="Podicherti R."/>
            <person name="Tsui H.-C.T."/>
            <person name="Winkler M.E."/>
        </authorList>
    </citation>
    <scope>NUCLEOTIDE SEQUENCE</scope>
</reference>
<protein>
    <submittedName>
        <fullName evidence="2">Uncharacterized protein</fullName>
    </submittedName>
</protein>